<dbReference type="CDD" id="cd05163">
    <property type="entry name" value="PIKK_TRRAP"/>
    <property type="match status" value="1"/>
</dbReference>
<dbReference type="GO" id="GO:0005634">
    <property type="term" value="C:nucleus"/>
    <property type="evidence" value="ECO:0007669"/>
    <property type="project" value="TreeGrafter"/>
</dbReference>
<dbReference type="PROSITE" id="PS51190">
    <property type="entry name" value="FATC"/>
    <property type="match status" value="1"/>
</dbReference>
<proteinExistence type="inferred from homology"/>
<evidence type="ECO:0000259" key="4">
    <source>
        <dbReference type="PROSITE" id="PS51189"/>
    </source>
</evidence>
<feature type="compositionally biased region" description="Low complexity" evidence="2">
    <location>
        <begin position="2226"/>
        <end position="2236"/>
    </location>
</feature>
<feature type="domain" description="FATC" evidence="5">
    <location>
        <begin position="4098"/>
        <end position="4130"/>
    </location>
</feature>
<comment type="similarity">
    <text evidence="1">Belongs to the PI3/PI4-kinase family. TRA1 subfamily.</text>
</comment>
<dbReference type="PANTHER" id="PTHR11139:SF1">
    <property type="entry name" value="TRANSFORMATION_TRANSCRIPTION DOMAIN-ASSOCIATED PROTEIN"/>
    <property type="match status" value="1"/>
</dbReference>
<dbReference type="Proteomes" id="UP000828236">
    <property type="component" value="Unassembled WGS sequence"/>
</dbReference>
<dbReference type="InterPro" id="IPR050517">
    <property type="entry name" value="DDR_Repair_Kinase"/>
</dbReference>
<evidence type="ECO:0000259" key="3">
    <source>
        <dbReference type="PROSITE" id="PS50290"/>
    </source>
</evidence>
<comment type="caution">
    <text evidence="6">The sequence shown here is derived from an EMBL/GenBank/DDBJ whole genome shotgun (WGS) entry which is preliminary data.</text>
</comment>
<feature type="domain" description="FAT" evidence="4">
    <location>
        <begin position="2924"/>
        <end position="3517"/>
    </location>
</feature>
<dbReference type="GO" id="GO:0006355">
    <property type="term" value="P:regulation of DNA-templated transcription"/>
    <property type="evidence" value="ECO:0007669"/>
    <property type="project" value="TreeGrafter"/>
</dbReference>
<feature type="compositionally biased region" description="Low complexity" evidence="2">
    <location>
        <begin position="3647"/>
        <end position="3658"/>
    </location>
</feature>
<dbReference type="SUPFAM" id="SSF48371">
    <property type="entry name" value="ARM repeat"/>
    <property type="match status" value="2"/>
</dbReference>
<dbReference type="GO" id="GO:0035267">
    <property type="term" value="C:NuA4 histone acetyltransferase complex"/>
    <property type="evidence" value="ECO:0007669"/>
    <property type="project" value="TreeGrafter"/>
</dbReference>
<feature type="compositionally biased region" description="Low complexity" evidence="2">
    <location>
        <begin position="8"/>
        <end position="29"/>
    </location>
</feature>
<dbReference type="InterPro" id="IPR003152">
    <property type="entry name" value="FATC_dom"/>
</dbReference>
<evidence type="ECO:0000259" key="5">
    <source>
        <dbReference type="PROSITE" id="PS51190"/>
    </source>
</evidence>
<dbReference type="PROSITE" id="PS50290">
    <property type="entry name" value="PI3_4_KINASE_3"/>
    <property type="match status" value="1"/>
</dbReference>
<gene>
    <name evidence="6" type="ORF">HUG17_0906</name>
</gene>
<feature type="region of interest" description="Disordered" evidence="2">
    <location>
        <begin position="1"/>
        <end position="38"/>
    </location>
</feature>
<dbReference type="GO" id="GO:0000124">
    <property type="term" value="C:SAGA complex"/>
    <property type="evidence" value="ECO:0007669"/>
    <property type="project" value="TreeGrafter"/>
</dbReference>
<evidence type="ECO:0000256" key="1">
    <source>
        <dbReference type="ARBA" id="ARBA00007234"/>
    </source>
</evidence>
<dbReference type="InterPro" id="IPR014009">
    <property type="entry name" value="PIK_FAT"/>
</dbReference>
<dbReference type="SMART" id="SM00146">
    <property type="entry name" value="PI3Kc"/>
    <property type="match status" value="1"/>
</dbReference>
<dbReference type="Pfam" id="PF02260">
    <property type="entry name" value="FATC"/>
    <property type="match status" value="1"/>
</dbReference>
<dbReference type="InterPro" id="IPR003151">
    <property type="entry name" value="PIK-rel_kinase_FAT"/>
</dbReference>
<dbReference type="InterPro" id="IPR046807">
    <property type="entry name" value="Tra1_central"/>
</dbReference>
<feature type="region of interest" description="Disordered" evidence="2">
    <location>
        <begin position="2189"/>
        <end position="2241"/>
    </location>
</feature>
<dbReference type="InterPro" id="IPR000403">
    <property type="entry name" value="PI3/4_kinase_cat_dom"/>
</dbReference>
<evidence type="ECO:0000256" key="2">
    <source>
        <dbReference type="SAM" id="MobiDB-lite"/>
    </source>
</evidence>
<name>A0A9D4SKK0_DERFA</name>
<feature type="domain" description="PI3K/PI4K catalytic" evidence="3">
    <location>
        <begin position="3776"/>
        <end position="4099"/>
    </location>
</feature>
<dbReference type="EMBL" id="SDOV01000001">
    <property type="protein sequence ID" value="KAH7645368.1"/>
    <property type="molecule type" value="Genomic_DNA"/>
</dbReference>
<dbReference type="Pfam" id="PF20206">
    <property type="entry name" value="Tra1_ring"/>
    <property type="match status" value="1"/>
</dbReference>
<sequence length="4130" mass="477536">MASKMDDSTPTPTTSTTVTTNTSATTPTSEDFSLPPRDPEEFDELISKYRNAIVRLNDLKDSKEEIEMKKLLQELNNNLEIYSLNNRFNSFFATALPIMLQYLNCGPKNYIKEHNDSQIRQLVLELLTRFPLSVMKNFLQQMFPVLYTIMESDNEDNACIAFRILIDLHKRTQKLNDDAKKFLTLIKKFTCMLMQNYQKIFQPSKQYQVQSMEELDLEPILQEIFVATSLQPDKSHCFTLLPRGINSLKLLIEVPINIIMLMQVYRNQNEVEYFELLQLAIKLVDIQPTNEQKNNEMFNLEIYSEFLTVQIKYFSFIAFMARTQEEKFQTLMVAEQLPAIVLKFFRSLPDEMTSLRKDLLYSTRYIVGTRFRTYFLPYIEEFFDETIIIGNGWATRETLRAFAYTVIYDLVHHLRDSLKLRELNLVVNIYSRNLYDDSLSLTNHVMSCRLLINIADAFCKTGEKEKCLTNVPQALIKILKIYVNKVALMAKYSIPKIKSKLNNSNTASSTSSSTTTTKESPNNENKNKSQKSSTSNDDPDYNDNSANYKSNIEYLTSSFIDNDDYRLHYGIPEGQNTSISECRMLARTLFNGLKLLSMKLHDMSQNIQWATYTASIQSPNSTGHPPIRSGYCRPNDIHILIRLFQKGLKLLEIFNLNTFPYSPPHQNTSTSFSILINRQQQQQSNASQNHIAQNFNARTKEEKESVELFCNIFTILTPQTFRVIIKSSIDYLVQCLHENSNLTQLVHYLLSQQNTSRVFADILTGYLVERMEVMGNNTEMSSLFLKLFKSVFGSVSCLHFENERMLQPHLRKLVNNSMKMALNAQEPYNYFMLLRALFRSIGGGSHDQLYREFLPMLPSLLQGLNNFQTGIHRQNMKDLFVELCLTIPVRLSSLLPYLPWLMDPLVSALNGAPNLIAQGLRTLELCVDNLQPDFLYAHFLPIRIELMQSLWKTLRYQNDNIAQISFRILGKLGGTNHRMMNEPQKLDYIEFRDQLLLMDENNRPDNHQNQNNRQNDYSNIVIPSHGSCAYMELRFDDSNVSIHLPVDKVIDVACKSLRLPTTDSFYRLQSWEVVKGFLVANIQNFHNNVEDYEIQQMHKLFSHPSFSSGTDFGYCSSNAILSSYSTISFYKFNDEKLRKVHESALIAMLTASAIKELRQTVLNFMVPLVRHYILVAICQQSGPINNSGRTVRFYGMDPLVLIDAMTTVMGQEEKELCKPCQFVLRVIIETTTSVLGSIDRACQLPLYEYILERVCALCYERAWFSKYGGCVTVRYLFERMSLRWLFNHQFIILKAMLYVMMDLSGDLSSGVIEMAKDNMETMIKICGQPLTATTNSQQQQQKDLADLQQKSMGDVVQELLRQITSSNTAVREQSMYLLECYARIADCTVTDVIRPHKEMLEDMVPFKKQKLFQQPIHVQIGILDGNTFCITLEPQLFIIDTTIHEHQVFFNDVYSICENDDSTLLKLPCYKNVSLTTLRKSALRTLSACQHLKAMSHKIFNVLYKALISPDTELQECAYDCMKKYKYLNDVNPEVIRNTVRSFLINISEIRVLSPKDHLLIQRLKNLARLFAYLFNDKLCELMFQHLNRCTDVCCQYLRRQQLLKSSQINIENQIPLYLNLGVDIIYLFCEISAADVSYVELLLNQLTKAEISMDIYVYKTYYKPIQHFMKRYPKEAIAQMEQRQNEKQIFRFFLYILSGDEESDPFRMVLYENPVRLISILQQTSTIDVTSSPTPLGINSSSNLIAYQRYQAIKIVSILVKHNAQWLAAQPELIKSLKAIWLCNSFHMDHKENYQIDSKQWEEPRLLVKCLLSYLNQNQQQKQQQEEYEIYFQLLRAFIGKYHCDFEFLRLFFANELPNNFSIEWKRNAFMKFCDLFNLDQTKFQTSDSATTTTTTTTTSIMMMMEWSQELKAKILQYIIIPIFSNVFKNGQNEQFLGPPMEDDTAVVVASNQDFNATKNLVSVFINVLVKETSVSDSIRILVMQLGCLIVEHASNYIRPSQISENDRFPKSKRENSEVRQLMSYAWPGMHSTKRQDSVKKYYCHLLLAHIISKISIHKKIIKQVFLSLLKAHYQESRAIVFNALEILIPVLPQRITDGYRMLRQLTKKLMIEESHVSAQFNHLLQIVVRYYRIYYPTRHIYVPHIVNAIQRYGLSQNSVIESRKLALDLVEVIIRWEHERLSVEQMDKSYKSTDVDSSDSESSFDSKQEPHHQHNKSTNQATSQQQQQQQQQQQDTITQLSHGSIEKEYSDAILQFLLRFICMSPDFSVTPGSSLTQNFFQWNASTLPESLCRRAYSLLKDALQNEFWQLNDIKLHSLERILMLVANNENSPQPLPQNTVIQICLALDLLILFLQTMKRDLAIQMLMPLQRAISTCCTCTNPKIVSTVHNLLAKMMSIVPPSCHSSTISPKCGQQPVKVDTLETFEQLYTDIHSLILNGFISSTTTLSQLFSVLMCLKAACLNEPAYIDRLSTPFLVMLQKLVKEHTNIPATQIQPPDFNASLCADIINLCLELIKNRIAFANPETRRTLINSVFFILIEKSPEVKVMKTLLKIFEEWIKQPLSAGSTNSVSGNSQTSMVSMLRDKTALVLRIGHNIEKRFADDIELNNQYLELIHYIYSDDALKTHDIATKLEFAFMAGLRCQQPQIRQKFFQLLDSSLRKRLYDRLLFITNSQSWDTICLHYWIKQAIELMLATSNTVETLKTANHNSKLPLPTALVPLSEHQDKSSLLTSFVSNGLNCTPTDMLMNMELMNYSQNYNNINVNNNNSQNNVELMDVCHTDGKKHDENFLNDIFNDQTSNNTTSSVDGGGTKQQDKSKDIVEIVCNFLQSNHNYKASPFFNAIAQLCHLDSELAHHIWIQLFPRIYSILNERQQMMIACELAPFFVSGVHTYQREIPYSAVNTFFEAVSYCEPSIKFRPSILRYLSRNHNLWHRASLLLEMEMDNAFSTRSAFANINDLLPTELPSSMNQPYNHECMSALANIYETLKEQDYWSGVWHKKSYYKETLIAIAYEQQGFFEQAKGAYELAMSKGQNEYNNTPIPLWLNEEYLIWESHWIRCSKELNQWDFLKDYGNSLELPNPLLVLESAWRIPDWDSMNMAVTCVEQNLPKDFAWKLALYKGYNAICNPNHRDMDTAERMVEVATNFLLKEWRKLPKIVSSAHINILQGAHQVIELNEAHNLNHILYNTIGPYQNDRSPYELRSLIKTWKNRLPIVADDLSHWSDIFTWRQHHYQMIVSRFEQENKLQQQQGNQPSQAASSNILCGAHASAQSLIHLAKVARKHFLMNVSLDQLNRIHTIPKVPIIDCFQKIRQQLKCNLLKHSMQPTGEELQEAMSVIDCTHLHFFNNEMIAEIIAIKGFVLMKMDRMDEANKNFSASLQISDTVVKSWAMWGEFHYELFTRTAHESFGQRNIQDGKNAIISFLHASRHQSDSKTRKYLSQVLWLLSYDKDQQLAQAVEQYNTGVPPCNWVPWIQQLLHCLVRSEGHHMLTILSQISKLFPEAVYFPTRTLYLSLRLEQREMKYKFSVFSSAVGINQSSTNNMNQQQSTDPIQASSATWRCTRIMHHQRELHPTLLTSIEGILDQMSWFRENWFEEILRQLRQALAKCYTIAFENRDNVAETITSNHTLSYIRKLVTTFGGSGTTNNDSNQSTTNKQPGNIRTSNTTASETLARRAQSTVQDPDFQKMKQQFANDFDFSVQGSHKLHNLIVKFKKWIKILEAKTKLLPKSWLLEEKCRYLSNFSNQIVEVALPGEYFLPKLNAMCIVHIARFMPRVEIITKHNTTARRLYIRGHNGKIYPYLVLNDSSLSEVRREERFLHLLRLLNLYLSKHKETARRVISFTVPRVVPIHGQMRFVEDNVSSLSLIEIYKQHMIRRGSDPDAPIAKYYDRLLSLQTKGSQVTLSQLKDIIADIQSSMAPKTLLKEWALQTFSTATEFWHFRKLFTLQLATAGLSEFAFHLTRLNPDMMYIHRDSGLINIAYYRFDLNEESGELISNQPVPFRMTHSVQNLITEIGIHGPLTATMISSASCLVYPNYKVRSILLAILRDEIINWHKRIKSSEKMALITAAMTAVANNQTAKNLYQNLKDDSSLATFDGAESNVATLINAAINPDNLCCMDPAWHPWL</sequence>
<dbReference type="GO" id="GO:0006281">
    <property type="term" value="P:DNA repair"/>
    <property type="evidence" value="ECO:0007669"/>
    <property type="project" value="TreeGrafter"/>
</dbReference>
<organism evidence="6">
    <name type="scientific">Dermatophagoides farinae</name>
    <name type="common">American house dust mite</name>
    <dbReference type="NCBI Taxonomy" id="6954"/>
    <lineage>
        <taxon>Eukaryota</taxon>
        <taxon>Metazoa</taxon>
        <taxon>Ecdysozoa</taxon>
        <taxon>Arthropoda</taxon>
        <taxon>Chelicerata</taxon>
        <taxon>Arachnida</taxon>
        <taxon>Acari</taxon>
        <taxon>Acariformes</taxon>
        <taxon>Sarcoptiformes</taxon>
        <taxon>Astigmata</taxon>
        <taxon>Psoroptidia</taxon>
        <taxon>Analgoidea</taxon>
        <taxon>Pyroglyphidae</taxon>
        <taxon>Dermatophagoidinae</taxon>
        <taxon>Dermatophagoides</taxon>
    </lineage>
</organism>
<dbReference type="PANTHER" id="PTHR11139">
    <property type="entry name" value="ATAXIA TELANGIECTASIA MUTATED ATM -RELATED"/>
    <property type="match status" value="1"/>
</dbReference>
<feature type="region of interest" description="Disordered" evidence="2">
    <location>
        <begin position="502"/>
        <end position="543"/>
    </location>
</feature>
<dbReference type="Pfam" id="PF20175">
    <property type="entry name" value="Tra1_central"/>
    <property type="match status" value="1"/>
</dbReference>
<reference evidence="6" key="2">
    <citation type="journal article" date="2021" name="World Allergy Organ. J.">
        <title>Chromosome-level assembly of Dermatophagoides farinae genome and transcriptome reveals two novel allergens Der f 37 and Der f 39.</title>
        <authorList>
            <person name="Chen J."/>
            <person name="Cai Z."/>
            <person name="Fan D."/>
            <person name="Hu J."/>
            <person name="Hou Y."/>
            <person name="He Y."/>
            <person name="Zhang Z."/>
            <person name="Zhao Z."/>
            <person name="Gao P."/>
            <person name="Hu W."/>
            <person name="Sun J."/>
            <person name="Li J."/>
            <person name="Ji K."/>
        </authorList>
    </citation>
    <scope>NUCLEOTIDE SEQUENCE</scope>
    <source>
        <strain evidence="6">JKM2019</strain>
    </source>
</reference>
<dbReference type="SMART" id="SM01343">
    <property type="entry name" value="FATC"/>
    <property type="match status" value="1"/>
</dbReference>
<feature type="compositionally biased region" description="Polar residues" evidence="2">
    <location>
        <begin position="3659"/>
        <end position="3683"/>
    </location>
</feature>
<reference evidence="6" key="1">
    <citation type="submission" date="2020-06" db="EMBL/GenBank/DDBJ databases">
        <authorList>
            <person name="Ji K."/>
            <person name="Li J."/>
        </authorList>
    </citation>
    <scope>NUCLEOTIDE SEQUENCE</scope>
    <source>
        <strain evidence="6">JKM2019</strain>
        <tissue evidence="6">Whole body</tissue>
    </source>
</reference>
<feature type="region of interest" description="Disordered" evidence="2">
    <location>
        <begin position="3645"/>
        <end position="3683"/>
    </location>
</feature>
<dbReference type="InterPro" id="IPR011009">
    <property type="entry name" value="Kinase-like_dom_sf"/>
</dbReference>
<protein>
    <submittedName>
        <fullName evidence="6">Nipped-a-like protein</fullName>
    </submittedName>
</protein>
<dbReference type="Pfam" id="PF00454">
    <property type="entry name" value="PI3_PI4_kinase"/>
    <property type="match status" value="1"/>
</dbReference>
<accession>A0A9D4SKK0</accession>
<dbReference type="Pfam" id="PF02259">
    <property type="entry name" value="FAT"/>
    <property type="match status" value="1"/>
</dbReference>
<dbReference type="PROSITE" id="PS51189">
    <property type="entry name" value="FAT"/>
    <property type="match status" value="1"/>
</dbReference>
<feature type="compositionally biased region" description="Low complexity" evidence="2">
    <location>
        <begin position="502"/>
        <end position="536"/>
    </location>
</feature>
<evidence type="ECO:0000313" key="6">
    <source>
        <dbReference type="EMBL" id="KAH7645368.1"/>
    </source>
</evidence>
<dbReference type="InterPro" id="IPR046805">
    <property type="entry name" value="Tra1_ring"/>
</dbReference>
<dbReference type="SUPFAM" id="SSF56112">
    <property type="entry name" value="Protein kinase-like (PK-like)"/>
    <property type="match status" value="1"/>
</dbReference>
<dbReference type="InterPro" id="IPR016024">
    <property type="entry name" value="ARM-type_fold"/>
</dbReference>